<organism evidence="2 3">
    <name type="scientific">Homarus americanus</name>
    <name type="common">American lobster</name>
    <dbReference type="NCBI Taxonomy" id="6706"/>
    <lineage>
        <taxon>Eukaryota</taxon>
        <taxon>Metazoa</taxon>
        <taxon>Ecdysozoa</taxon>
        <taxon>Arthropoda</taxon>
        <taxon>Crustacea</taxon>
        <taxon>Multicrustacea</taxon>
        <taxon>Malacostraca</taxon>
        <taxon>Eumalacostraca</taxon>
        <taxon>Eucarida</taxon>
        <taxon>Decapoda</taxon>
        <taxon>Pleocyemata</taxon>
        <taxon>Astacidea</taxon>
        <taxon>Nephropoidea</taxon>
        <taxon>Nephropidae</taxon>
        <taxon>Homarus</taxon>
    </lineage>
</organism>
<evidence type="ECO:0000313" key="2">
    <source>
        <dbReference type="EMBL" id="KAG7159616.1"/>
    </source>
</evidence>
<feature type="non-terminal residue" evidence="2">
    <location>
        <position position="1"/>
    </location>
</feature>
<evidence type="ECO:0000256" key="1">
    <source>
        <dbReference type="SAM" id="MobiDB-lite"/>
    </source>
</evidence>
<dbReference type="Proteomes" id="UP000747542">
    <property type="component" value="Unassembled WGS sequence"/>
</dbReference>
<dbReference type="AlphaFoldDB" id="A0A8J5JLB0"/>
<feature type="compositionally biased region" description="Polar residues" evidence="1">
    <location>
        <begin position="77"/>
        <end position="88"/>
    </location>
</feature>
<name>A0A8J5JLB0_HOMAM</name>
<sequence>MHTAEEMFIYIILWSAVEPPSAVPPSKGQPHTLPREHDESAAVRGGSAPSTPRPPSTPATPTPASSAVRWRPVSATLPPQSSMSPISS</sequence>
<accession>A0A8J5JLB0</accession>
<protein>
    <submittedName>
        <fullName evidence="2">Putative Spectrin beta chain-like 2</fullName>
    </submittedName>
</protein>
<gene>
    <name evidence="2" type="ORF">Hamer_G004287</name>
</gene>
<reference evidence="2" key="1">
    <citation type="journal article" date="2021" name="Sci. Adv.">
        <title>The American lobster genome reveals insights on longevity, neural, and immune adaptations.</title>
        <authorList>
            <person name="Polinski J.M."/>
            <person name="Zimin A.V."/>
            <person name="Clark K.F."/>
            <person name="Kohn A.B."/>
            <person name="Sadowski N."/>
            <person name="Timp W."/>
            <person name="Ptitsyn A."/>
            <person name="Khanna P."/>
            <person name="Romanova D.Y."/>
            <person name="Williams P."/>
            <person name="Greenwood S.J."/>
            <person name="Moroz L.L."/>
            <person name="Walt D.R."/>
            <person name="Bodnar A.G."/>
        </authorList>
    </citation>
    <scope>NUCLEOTIDE SEQUENCE</scope>
    <source>
        <strain evidence="2">GMGI-L3</strain>
    </source>
</reference>
<comment type="caution">
    <text evidence="2">The sequence shown here is derived from an EMBL/GenBank/DDBJ whole genome shotgun (WGS) entry which is preliminary data.</text>
</comment>
<feature type="compositionally biased region" description="Pro residues" evidence="1">
    <location>
        <begin position="51"/>
        <end position="61"/>
    </location>
</feature>
<feature type="region of interest" description="Disordered" evidence="1">
    <location>
        <begin position="20"/>
        <end position="88"/>
    </location>
</feature>
<dbReference type="EMBL" id="JAHLQT010033114">
    <property type="protein sequence ID" value="KAG7159616.1"/>
    <property type="molecule type" value="Genomic_DNA"/>
</dbReference>
<keyword evidence="3" id="KW-1185">Reference proteome</keyword>
<proteinExistence type="predicted"/>
<evidence type="ECO:0000313" key="3">
    <source>
        <dbReference type="Proteomes" id="UP000747542"/>
    </source>
</evidence>